<gene>
    <name evidence="1" type="ORF">MLD38_003299</name>
</gene>
<accession>A0ACB9S2S8</accession>
<keyword evidence="2" id="KW-1185">Reference proteome</keyword>
<reference evidence="2" key="1">
    <citation type="journal article" date="2023" name="Front. Plant Sci.">
        <title>Chromosomal-level genome assembly of Melastoma candidum provides insights into trichome evolution.</title>
        <authorList>
            <person name="Zhong Y."/>
            <person name="Wu W."/>
            <person name="Sun C."/>
            <person name="Zou P."/>
            <person name="Liu Y."/>
            <person name="Dai S."/>
            <person name="Zhou R."/>
        </authorList>
    </citation>
    <scope>NUCLEOTIDE SEQUENCE [LARGE SCALE GENOMIC DNA]</scope>
</reference>
<proteinExistence type="predicted"/>
<name>A0ACB9S2S8_9MYRT</name>
<sequence length="355" mass="40349">MELLDELPRYGASRVSLSHLSCSVSCALKALIFDCGGVILESEHLHQQAYNDTFSDFNVKCPGNAGALYWGTEYYDELHNRIGGGKPKMRWYFKEHGWPTWSIFDTPPESDEDQAKLIDALRDWKAERYKDIIRSGTPCENSISTVVAIFQHSNPSSHQGLTVDHPIMTTTEFWTSHECMLLPYEQALTRLDSTSGLYYDCSAHMIWVGEHTRQLDGAHVEFLRGVANPLWIKVSDKKDPKELVNLIEILNPCNKPVRITTRAFDSILAEVQAFFDVHDQEGSHPWGIHLEMTGQNVTECIGGSRTVTFNDLSSRYHTHCDPRLNASQSLELAFLVADRLRRKRMSTHRTFSSSI</sequence>
<comment type="caution">
    <text evidence="1">The sequence shown here is derived from an EMBL/GenBank/DDBJ whole genome shotgun (WGS) entry which is preliminary data.</text>
</comment>
<evidence type="ECO:0000313" key="2">
    <source>
        <dbReference type="Proteomes" id="UP001057402"/>
    </source>
</evidence>
<dbReference type="Proteomes" id="UP001057402">
    <property type="component" value="Chromosome 2"/>
</dbReference>
<protein>
    <submittedName>
        <fullName evidence="1">Uncharacterized protein</fullName>
    </submittedName>
</protein>
<evidence type="ECO:0000313" key="1">
    <source>
        <dbReference type="EMBL" id="KAI4385250.1"/>
    </source>
</evidence>
<dbReference type="EMBL" id="CM042881">
    <property type="protein sequence ID" value="KAI4385250.1"/>
    <property type="molecule type" value="Genomic_DNA"/>
</dbReference>
<organism evidence="1 2">
    <name type="scientific">Melastoma candidum</name>
    <dbReference type="NCBI Taxonomy" id="119954"/>
    <lineage>
        <taxon>Eukaryota</taxon>
        <taxon>Viridiplantae</taxon>
        <taxon>Streptophyta</taxon>
        <taxon>Embryophyta</taxon>
        <taxon>Tracheophyta</taxon>
        <taxon>Spermatophyta</taxon>
        <taxon>Magnoliopsida</taxon>
        <taxon>eudicotyledons</taxon>
        <taxon>Gunneridae</taxon>
        <taxon>Pentapetalae</taxon>
        <taxon>rosids</taxon>
        <taxon>malvids</taxon>
        <taxon>Myrtales</taxon>
        <taxon>Melastomataceae</taxon>
        <taxon>Melastomatoideae</taxon>
        <taxon>Melastomateae</taxon>
        <taxon>Melastoma</taxon>
    </lineage>
</organism>